<proteinExistence type="predicted"/>
<evidence type="ECO:0000313" key="3">
    <source>
        <dbReference type="Proteomes" id="UP000193144"/>
    </source>
</evidence>
<organism evidence="2 3">
    <name type="scientific">Clohesyomyces aquaticus</name>
    <dbReference type="NCBI Taxonomy" id="1231657"/>
    <lineage>
        <taxon>Eukaryota</taxon>
        <taxon>Fungi</taxon>
        <taxon>Dikarya</taxon>
        <taxon>Ascomycota</taxon>
        <taxon>Pezizomycotina</taxon>
        <taxon>Dothideomycetes</taxon>
        <taxon>Pleosporomycetidae</taxon>
        <taxon>Pleosporales</taxon>
        <taxon>Lindgomycetaceae</taxon>
        <taxon>Clohesyomyces</taxon>
    </lineage>
</organism>
<dbReference type="OrthoDB" id="3937708at2759"/>
<keyword evidence="3" id="KW-1185">Reference proteome</keyword>
<name>A0A1Y1ZBZ9_9PLEO</name>
<accession>A0A1Y1ZBZ9</accession>
<dbReference type="AlphaFoldDB" id="A0A1Y1ZBZ9"/>
<sequence length="408" mass="44376">MYSSRLTSISALAALLSLAATDPNSVCNSFGVDFVDDYQYFINTLSIENFTCVSTFQGCNEGKDLADVLLVDPNGDEYLCSSVPTTPADKPMLSTCPILKSQMISGDWMILVMGNNDDGNPFAWERGKYLKLDCGPQVTSTVTPTITYNITSTPTVMQTTTSTAVFNSTIGPTATFTVPSKTAHRTKTITPTPVTSTIVKTFTRKRLTWTKELSITTKTKTASCTIPPKPTHKDKKCTYSPTLLHPAALASATPTTKAHRYMRRADRAVDVEYARERIEAAKLRRNLKANAAQLEERAPDAPTLTVTAIIPANTTITYTGSPAITSTETVLTSSTSWTSLPPVTVYSGVFTSTITLPTPTRTRMSFSYSTEWVTKTIYATFTRTTTVTPTASVSACRSQGGHWGYGRM</sequence>
<gene>
    <name evidence="2" type="ORF">BCR34DRAFT_489155</name>
</gene>
<feature type="signal peptide" evidence="1">
    <location>
        <begin position="1"/>
        <end position="21"/>
    </location>
</feature>
<protein>
    <submittedName>
        <fullName evidence="2">Uncharacterized protein</fullName>
    </submittedName>
</protein>
<dbReference type="EMBL" id="MCFA01000106">
    <property type="protein sequence ID" value="ORY07788.1"/>
    <property type="molecule type" value="Genomic_DNA"/>
</dbReference>
<evidence type="ECO:0000313" key="2">
    <source>
        <dbReference type="EMBL" id="ORY07788.1"/>
    </source>
</evidence>
<evidence type="ECO:0000256" key="1">
    <source>
        <dbReference type="SAM" id="SignalP"/>
    </source>
</evidence>
<keyword evidence="1" id="KW-0732">Signal</keyword>
<dbReference type="Proteomes" id="UP000193144">
    <property type="component" value="Unassembled WGS sequence"/>
</dbReference>
<comment type="caution">
    <text evidence="2">The sequence shown here is derived from an EMBL/GenBank/DDBJ whole genome shotgun (WGS) entry which is preliminary data.</text>
</comment>
<dbReference type="STRING" id="1231657.A0A1Y1ZBZ9"/>
<feature type="chain" id="PRO_5012146722" evidence="1">
    <location>
        <begin position="22"/>
        <end position="408"/>
    </location>
</feature>
<reference evidence="2 3" key="1">
    <citation type="submission" date="2016-07" db="EMBL/GenBank/DDBJ databases">
        <title>Pervasive Adenine N6-methylation of Active Genes in Fungi.</title>
        <authorList>
            <consortium name="DOE Joint Genome Institute"/>
            <person name="Mondo S.J."/>
            <person name="Dannebaum R.O."/>
            <person name="Kuo R.C."/>
            <person name="Labutti K."/>
            <person name="Haridas S."/>
            <person name="Kuo A."/>
            <person name="Salamov A."/>
            <person name="Ahrendt S.R."/>
            <person name="Lipzen A."/>
            <person name="Sullivan W."/>
            <person name="Andreopoulos W.B."/>
            <person name="Clum A."/>
            <person name="Lindquist E."/>
            <person name="Daum C."/>
            <person name="Ramamoorthy G.K."/>
            <person name="Gryganskyi A."/>
            <person name="Culley D."/>
            <person name="Magnuson J.K."/>
            <person name="James T.Y."/>
            <person name="O'Malley M.A."/>
            <person name="Stajich J.E."/>
            <person name="Spatafora J.W."/>
            <person name="Visel A."/>
            <person name="Grigoriev I.V."/>
        </authorList>
    </citation>
    <scope>NUCLEOTIDE SEQUENCE [LARGE SCALE GENOMIC DNA]</scope>
    <source>
        <strain evidence="2 3">CBS 115471</strain>
    </source>
</reference>